<dbReference type="CDD" id="cd05233">
    <property type="entry name" value="SDR_c"/>
    <property type="match status" value="1"/>
</dbReference>
<dbReference type="Proteomes" id="UP001431019">
    <property type="component" value="Unassembled WGS sequence"/>
</dbReference>
<protein>
    <submittedName>
        <fullName evidence="3">SDR family oxidoreductase</fullName>
    </submittedName>
</protein>
<dbReference type="EMBL" id="JAJITD010000013">
    <property type="protein sequence ID" value="MCC8395767.1"/>
    <property type="molecule type" value="Genomic_DNA"/>
</dbReference>
<dbReference type="PRINTS" id="PR00081">
    <property type="entry name" value="GDHRDH"/>
</dbReference>
<dbReference type="PANTHER" id="PTHR43477">
    <property type="entry name" value="DIHYDROANTICAPSIN 7-DEHYDROGENASE"/>
    <property type="match status" value="1"/>
</dbReference>
<evidence type="ECO:0000313" key="3">
    <source>
        <dbReference type="EMBL" id="MCC8395767.1"/>
    </source>
</evidence>
<name>A0ABS8K0S9_9BURK</name>
<sequence length="241" mass="26098">MQQVIVTGVGNGIGAAVARKCVAQGATVIGCDIDGPAIERLAREFPRDSFFGEVVDVGDLGALRRFFGRCTERFDCLDGLVNNAGLYHGKSVYKYSDDEIDRIIAVNLTALIHLSKDFAAHVQQTGKRAAIVNLTSVAGEVGSSDALYGSTKAAVIGLTKSNAMNFAPYLRVNAVSPALIRETAIYHRIPQYRLEEYQRQETLKEPILPEGVADVVMFLLSDASRHLTGKIVPVDNGAYPR</sequence>
<dbReference type="SUPFAM" id="SSF51735">
    <property type="entry name" value="NAD(P)-binding Rossmann-fold domains"/>
    <property type="match status" value="1"/>
</dbReference>
<dbReference type="InterPro" id="IPR036291">
    <property type="entry name" value="NAD(P)-bd_dom_sf"/>
</dbReference>
<evidence type="ECO:0000313" key="4">
    <source>
        <dbReference type="Proteomes" id="UP001431019"/>
    </source>
</evidence>
<keyword evidence="4" id="KW-1185">Reference proteome</keyword>
<evidence type="ECO:0000256" key="1">
    <source>
        <dbReference type="ARBA" id="ARBA00006484"/>
    </source>
</evidence>
<dbReference type="InterPro" id="IPR002347">
    <property type="entry name" value="SDR_fam"/>
</dbReference>
<comment type="caution">
    <text evidence="3">The sequence shown here is derived from an EMBL/GenBank/DDBJ whole genome shotgun (WGS) entry which is preliminary data.</text>
</comment>
<keyword evidence="2" id="KW-0560">Oxidoreductase</keyword>
<dbReference type="Pfam" id="PF13561">
    <property type="entry name" value="adh_short_C2"/>
    <property type="match status" value="1"/>
</dbReference>
<accession>A0ABS8K0S9</accession>
<comment type="similarity">
    <text evidence="1">Belongs to the short-chain dehydrogenases/reductases (SDR) family.</text>
</comment>
<dbReference type="PRINTS" id="PR00080">
    <property type="entry name" value="SDRFAMILY"/>
</dbReference>
<organism evidence="3 4">
    <name type="scientific">Paraburkholderia sejongensis</name>
    <dbReference type="NCBI Taxonomy" id="2886946"/>
    <lineage>
        <taxon>Bacteria</taxon>
        <taxon>Pseudomonadati</taxon>
        <taxon>Pseudomonadota</taxon>
        <taxon>Betaproteobacteria</taxon>
        <taxon>Burkholderiales</taxon>
        <taxon>Burkholderiaceae</taxon>
        <taxon>Paraburkholderia</taxon>
    </lineage>
</organism>
<dbReference type="PANTHER" id="PTHR43477:SF1">
    <property type="entry name" value="DIHYDROANTICAPSIN 7-DEHYDROGENASE"/>
    <property type="match status" value="1"/>
</dbReference>
<evidence type="ECO:0000256" key="2">
    <source>
        <dbReference type="ARBA" id="ARBA00023002"/>
    </source>
</evidence>
<reference evidence="3 4" key="1">
    <citation type="submission" date="2021-11" db="EMBL/GenBank/DDBJ databases">
        <authorList>
            <person name="Oh E.-T."/>
            <person name="Kim S.-B."/>
        </authorList>
    </citation>
    <scope>NUCLEOTIDE SEQUENCE [LARGE SCALE GENOMIC DNA]</scope>
    <source>
        <strain evidence="3 4">MMS20-SJTR3</strain>
    </source>
</reference>
<dbReference type="RefSeq" id="WP_230512122.1">
    <property type="nucleotide sequence ID" value="NZ_JAJITD010000013.1"/>
</dbReference>
<proteinExistence type="inferred from homology"/>
<dbReference type="Gene3D" id="3.40.50.720">
    <property type="entry name" value="NAD(P)-binding Rossmann-like Domain"/>
    <property type="match status" value="1"/>
</dbReference>
<dbReference type="InterPro" id="IPR051122">
    <property type="entry name" value="SDR_DHRS6-like"/>
</dbReference>
<gene>
    <name evidence="3" type="ORF">LJ656_24590</name>
</gene>